<feature type="region of interest" description="Disordered" evidence="7">
    <location>
        <begin position="2126"/>
        <end position="2188"/>
    </location>
</feature>
<evidence type="ECO:0000256" key="8">
    <source>
        <dbReference type="SAM" id="Phobius"/>
    </source>
</evidence>
<feature type="compositionally biased region" description="Basic and acidic residues" evidence="7">
    <location>
        <begin position="3011"/>
        <end position="3037"/>
    </location>
</feature>
<evidence type="ECO:0000259" key="9">
    <source>
        <dbReference type="Pfam" id="PF16209"/>
    </source>
</evidence>
<protein>
    <recommendedName>
        <fullName evidence="12">P-type ATPase N-terminal domain-containing protein</fullName>
    </recommendedName>
</protein>
<dbReference type="GO" id="GO:0005886">
    <property type="term" value="C:plasma membrane"/>
    <property type="evidence" value="ECO:0007669"/>
    <property type="project" value="TreeGrafter"/>
</dbReference>
<feature type="compositionally biased region" description="Basic and acidic residues" evidence="7">
    <location>
        <begin position="3235"/>
        <end position="3246"/>
    </location>
</feature>
<feature type="compositionally biased region" description="Basic and acidic residues" evidence="7">
    <location>
        <begin position="286"/>
        <end position="302"/>
    </location>
</feature>
<dbReference type="Gene3D" id="3.40.50.1000">
    <property type="entry name" value="HAD superfamily/HAD-like"/>
    <property type="match status" value="2"/>
</dbReference>
<dbReference type="SUPFAM" id="SSF81660">
    <property type="entry name" value="Metal cation-transporting ATPase, ATP-binding domain N"/>
    <property type="match status" value="1"/>
</dbReference>
<dbReference type="InterPro" id="IPR036412">
    <property type="entry name" value="HAD-like_sf"/>
</dbReference>
<feature type="compositionally biased region" description="Basic and acidic residues" evidence="7">
    <location>
        <begin position="1043"/>
        <end position="1059"/>
    </location>
</feature>
<dbReference type="InterPro" id="IPR032631">
    <property type="entry name" value="P-type_ATPase_N"/>
</dbReference>
<feature type="region of interest" description="Disordered" evidence="7">
    <location>
        <begin position="3186"/>
        <end position="3370"/>
    </location>
</feature>
<feature type="compositionally biased region" description="Low complexity" evidence="7">
    <location>
        <begin position="1489"/>
        <end position="1507"/>
    </location>
</feature>
<keyword evidence="4" id="KW-0460">Magnesium</keyword>
<feature type="compositionally biased region" description="Low complexity" evidence="7">
    <location>
        <begin position="3518"/>
        <end position="3527"/>
    </location>
</feature>
<feature type="domain" description="P-type ATPase N-terminal" evidence="9">
    <location>
        <begin position="48"/>
        <end position="73"/>
    </location>
</feature>
<feature type="transmembrane region" description="Helical" evidence="8">
    <location>
        <begin position="471"/>
        <end position="491"/>
    </location>
</feature>
<feature type="transmembrane region" description="Helical" evidence="8">
    <location>
        <begin position="3747"/>
        <end position="3763"/>
    </location>
</feature>
<feature type="compositionally biased region" description="Acidic residues" evidence="7">
    <location>
        <begin position="2773"/>
        <end position="2786"/>
    </location>
</feature>
<feature type="compositionally biased region" description="Basic and acidic residues" evidence="7">
    <location>
        <begin position="1210"/>
        <end position="1222"/>
    </location>
</feature>
<dbReference type="SUPFAM" id="SSF81665">
    <property type="entry name" value="Calcium ATPase, transmembrane domain M"/>
    <property type="match status" value="1"/>
</dbReference>
<feature type="transmembrane region" description="Helical" evidence="8">
    <location>
        <begin position="3916"/>
        <end position="3937"/>
    </location>
</feature>
<comment type="subcellular location">
    <subcellularLocation>
        <location evidence="1">Membrane</location>
        <topology evidence="1">Multi-pass membrane protein</topology>
    </subcellularLocation>
</comment>
<feature type="compositionally biased region" description="Pro residues" evidence="7">
    <location>
        <begin position="1433"/>
        <end position="1450"/>
    </location>
</feature>
<feature type="region of interest" description="Disordered" evidence="7">
    <location>
        <begin position="278"/>
        <end position="398"/>
    </location>
</feature>
<dbReference type="Gene3D" id="2.70.150.10">
    <property type="entry name" value="Calcium-transporting ATPase, cytoplasmic transduction domain A"/>
    <property type="match status" value="1"/>
</dbReference>
<feature type="compositionally biased region" description="Low complexity" evidence="7">
    <location>
        <begin position="2923"/>
        <end position="2939"/>
    </location>
</feature>
<feature type="compositionally biased region" description="Acidic residues" evidence="7">
    <location>
        <begin position="2804"/>
        <end position="2816"/>
    </location>
</feature>
<dbReference type="SUPFAM" id="SSF56784">
    <property type="entry name" value="HAD-like"/>
    <property type="match status" value="1"/>
</dbReference>
<dbReference type="PANTHER" id="PTHR24092">
    <property type="entry name" value="PROBABLE PHOSPHOLIPID-TRANSPORTING ATPASE"/>
    <property type="match status" value="1"/>
</dbReference>
<dbReference type="VEuPathDB" id="CryptoDB:Cvel_10965"/>
<feature type="region of interest" description="Disordered" evidence="7">
    <location>
        <begin position="2612"/>
        <end position="2709"/>
    </location>
</feature>
<name>A0A0G4I4Q1_9ALVE</name>
<feature type="region of interest" description="Disordered" evidence="7">
    <location>
        <begin position="3078"/>
        <end position="3154"/>
    </location>
</feature>
<evidence type="ECO:0000256" key="4">
    <source>
        <dbReference type="ARBA" id="ARBA00022842"/>
    </source>
</evidence>
<keyword evidence="2 8" id="KW-0812">Transmembrane</keyword>
<dbReference type="Gene3D" id="3.40.1110.10">
    <property type="entry name" value="Calcium-transporting ATPase, cytoplasmic domain N"/>
    <property type="match status" value="1"/>
</dbReference>
<feature type="transmembrane region" description="Helical" evidence="8">
    <location>
        <begin position="102"/>
        <end position="122"/>
    </location>
</feature>
<feature type="region of interest" description="Disordered" evidence="7">
    <location>
        <begin position="1259"/>
        <end position="2017"/>
    </location>
</feature>
<feature type="compositionally biased region" description="Basic and acidic residues" evidence="7">
    <location>
        <begin position="1907"/>
        <end position="1917"/>
    </location>
</feature>
<feature type="compositionally biased region" description="Low complexity" evidence="7">
    <location>
        <begin position="313"/>
        <end position="328"/>
    </location>
</feature>
<feature type="region of interest" description="Disordered" evidence="7">
    <location>
        <begin position="1017"/>
        <end position="1085"/>
    </location>
</feature>
<feature type="compositionally biased region" description="Basic residues" evidence="7">
    <location>
        <begin position="1863"/>
        <end position="1872"/>
    </location>
</feature>
<evidence type="ECO:0000256" key="2">
    <source>
        <dbReference type="ARBA" id="ARBA00022692"/>
    </source>
</evidence>
<dbReference type="PANTHER" id="PTHR24092:SF150">
    <property type="entry name" value="PHOSPHOLIPID-TRANSPORTING ATPASE"/>
    <property type="match status" value="1"/>
</dbReference>
<reference evidence="11" key="1">
    <citation type="submission" date="2014-11" db="EMBL/GenBank/DDBJ databases">
        <authorList>
            <person name="Otto D Thomas"/>
            <person name="Naeem Raeece"/>
        </authorList>
    </citation>
    <scope>NUCLEOTIDE SEQUENCE</scope>
</reference>
<feature type="compositionally biased region" description="Polar residues" evidence="7">
    <location>
        <begin position="1345"/>
        <end position="1357"/>
    </location>
</feature>
<dbReference type="Pfam" id="PF16212">
    <property type="entry name" value="PhoLip_ATPase_C"/>
    <property type="match status" value="1"/>
</dbReference>
<feature type="compositionally biased region" description="Basic residues" evidence="7">
    <location>
        <begin position="2160"/>
        <end position="2174"/>
    </location>
</feature>
<evidence type="ECO:0000313" key="11">
    <source>
        <dbReference type="EMBL" id="CEM51940.1"/>
    </source>
</evidence>
<gene>
    <name evidence="11" type="ORF">Cvel_10965</name>
</gene>
<feature type="compositionally biased region" description="Gly residues" evidence="7">
    <location>
        <begin position="993"/>
        <end position="1003"/>
    </location>
</feature>
<dbReference type="GO" id="GO:0046872">
    <property type="term" value="F:metal ion binding"/>
    <property type="evidence" value="ECO:0007669"/>
    <property type="project" value="UniProtKB-KW"/>
</dbReference>
<feature type="transmembrane region" description="Helical" evidence="8">
    <location>
        <begin position="3847"/>
        <end position="3867"/>
    </location>
</feature>
<feature type="region of interest" description="Disordered" evidence="7">
    <location>
        <begin position="1204"/>
        <end position="1239"/>
    </location>
</feature>
<accession>A0A0G4I4Q1</accession>
<feature type="compositionally biased region" description="Polar residues" evidence="7">
    <location>
        <begin position="1847"/>
        <end position="1857"/>
    </location>
</feature>
<feature type="compositionally biased region" description="Polar residues" evidence="7">
    <location>
        <begin position="366"/>
        <end position="375"/>
    </location>
</feature>
<feature type="compositionally biased region" description="Basic residues" evidence="7">
    <location>
        <begin position="338"/>
        <end position="354"/>
    </location>
</feature>
<feature type="region of interest" description="Disordered" evidence="7">
    <location>
        <begin position="563"/>
        <end position="702"/>
    </location>
</feature>
<feature type="compositionally biased region" description="Basic and acidic residues" evidence="7">
    <location>
        <begin position="3078"/>
        <end position="3095"/>
    </location>
</feature>
<feature type="transmembrane region" description="Helical" evidence="8">
    <location>
        <begin position="3804"/>
        <end position="3827"/>
    </location>
</feature>
<evidence type="ECO:0000256" key="7">
    <source>
        <dbReference type="SAM" id="MobiDB-lite"/>
    </source>
</evidence>
<dbReference type="GO" id="GO:0045332">
    <property type="term" value="P:phospholipid translocation"/>
    <property type="evidence" value="ECO:0007669"/>
    <property type="project" value="TreeGrafter"/>
</dbReference>
<dbReference type="InterPro" id="IPR023214">
    <property type="entry name" value="HAD_sf"/>
</dbReference>
<feature type="domain" description="P-type ATPase C-terminal" evidence="10">
    <location>
        <begin position="3721"/>
        <end position="3944"/>
    </location>
</feature>
<dbReference type="EMBL" id="CDMZ01005096">
    <property type="protein sequence ID" value="CEM51940.1"/>
    <property type="molecule type" value="Genomic_DNA"/>
</dbReference>
<feature type="compositionally biased region" description="Basic and acidic residues" evidence="7">
    <location>
        <begin position="376"/>
        <end position="397"/>
    </location>
</feature>
<feature type="region of interest" description="Disordered" evidence="7">
    <location>
        <begin position="3382"/>
        <end position="3447"/>
    </location>
</feature>
<feature type="region of interest" description="Disordered" evidence="7">
    <location>
        <begin position="746"/>
        <end position="1005"/>
    </location>
</feature>
<dbReference type="GO" id="GO:0000166">
    <property type="term" value="F:nucleotide binding"/>
    <property type="evidence" value="ECO:0007669"/>
    <property type="project" value="InterPro"/>
</dbReference>
<evidence type="ECO:0000259" key="10">
    <source>
        <dbReference type="Pfam" id="PF16212"/>
    </source>
</evidence>
<feature type="compositionally biased region" description="Polar residues" evidence="7">
    <location>
        <begin position="3219"/>
        <end position="3231"/>
    </location>
</feature>
<feature type="compositionally biased region" description="Basic and acidic residues" evidence="7">
    <location>
        <begin position="3396"/>
        <end position="3414"/>
    </location>
</feature>
<feature type="compositionally biased region" description="Basic and acidic residues" evidence="7">
    <location>
        <begin position="2332"/>
        <end position="2371"/>
    </location>
</feature>
<feature type="region of interest" description="Disordered" evidence="7">
    <location>
        <begin position="2328"/>
        <end position="2375"/>
    </location>
</feature>
<feature type="compositionally biased region" description="Basic and acidic residues" evidence="7">
    <location>
        <begin position="3286"/>
        <end position="3304"/>
    </location>
</feature>
<keyword evidence="5 8" id="KW-1133">Transmembrane helix</keyword>
<feature type="compositionally biased region" description="Low complexity" evidence="7">
    <location>
        <begin position="2960"/>
        <end position="2977"/>
    </location>
</feature>
<dbReference type="InterPro" id="IPR032630">
    <property type="entry name" value="P_typ_ATPase_c"/>
</dbReference>
<evidence type="ECO:0008006" key="12">
    <source>
        <dbReference type="Google" id="ProtNLM"/>
    </source>
</evidence>
<organism evidence="11">
    <name type="scientific">Chromera velia CCMP2878</name>
    <dbReference type="NCBI Taxonomy" id="1169474"/>
    <lineage>
        <taxon>Eukaryota</taxon>
        <taxon>Sar</taxon>
        <taxon>Alveolata</taxon>
        <taxon>Colpodellida</taxon>
        <taxon>Chromeraceae</taxon>
        <taxon>Chromera</taxon>
    </lineage>
</organism>
<dbReference type="InterPro" id="IPR023298">
    <property type="entry name" value="ATPase_P-typ_TM_dom_sf"/>
</dbReference>
<feature type="compositionally biased region" description="Basic and acidic residues" evidence="7">
    <location>
        <begin position="2685"/>
        <end position="2695"/>
    </location>
</feature>
<feature type="compositionally biased region" description="Basic residues" evidence="7">
    <location>
        <begin position="1688"/>
        <end position="1702"/>
    </location>
</feature>
<feature type="compositionally biased region" description="Basic and acidic residues" evidence="7">
    <location>
        <begin position="3046"/>
        <end position="3061"/>
    </location>
</feature>
<feature type="compositionally biased region" description="Low complexity" evidence="7">
    <location>
        <begin position="2901"/>
        <end position="2913"/>
    </location>
</feature>
<feature type="compositionally biased region" description="Low complexity" evidence="7">
    <location>
        <begin position="3121"/>
        <end position="3135"/>
    </location>
</feature>
<feature type="region of interest" description="Disordered" evidence="7">
    <location>
        <begin position="1112"/>
        <end position="1168"/>
    </location>
</feature>
<dbReference type="Pfam" id="PF13246">
    <property type="entry name" value="Cation_ATPase"/>
    <property type="match status" value="1"/>
</dbReference>
<feature type="compositionally biased region" description="Basic and acidic residues" evidence="7">
    <location>
        <begin position="814"/>
        <end position="850"/>
    </location>
</feature>
<feature type="compositionally biased region" description="Basic and acidic residues" evidence="7">
    <location>
        <begin position="858"/>
        <end position="888"/>
    </location>
</feature>
<evidence type="ECO:0000256" key="3">
    <source>
        <dbReference type="ARBA" id="ARBA00022723"/>
    </source>
</evidence>
<feature type="compositionally biased region" description="Low complexity" evidence="7">
    <location>
        <begin position="1223"/>
        <end position="1234"/>
    </location>
</feature>
<feature type="compositionally biased region" description="Low complexity" evidence="7">
    <location>
        <begin position="1667"/>
        <end position="1687"/>
    </location>
</feature>
<feature type="compositionally biased region" description="Gly residues" evidence="7">
    <location>
        <begin position="1942"/>
        <end position="1954"/>
    </location>
</feature>
<feature type="transmembrane region" description="Helical" evidence="8">
    <location>
        <begin position="134"/>
        <end position="154"/>
    </location>
</feature>
<feature type="region of interest" description="Disordered" evidence="7">
    <location>
        <begin position="2051"/>
        <end position="2096"/>
    </location>
</feature>
<dbReference type="InterPro" id="IPR023299">
    <property type="entry name" value="ATPase_P-typ_cyto_dom_N"/>
</dbReference>
<feature type="region of interest" description="Disordered" evidence="7">
    <location>
        <begin position="4009"/>
        <end position="4032"/>
    </location>
</feature>
<feature type="compositionally biased region" description="Basic and acidic residues" evidence="7">
    <location>
        <begin position="3431"/>
        <end position="3442"/>
    </location>
</feature>
<feature type="compositionally biased region" description="Polar residues" evidence="7">
    <location>
        <begin position="582"/>
        <end position="595"/>
    </location>
</feature>
<feature type="compositionally biased region" description="Pro residues" evidence="7">
    <location>
        <begin position="1150"/>
        <end position="1162"/>
    </location>
</feature>
<feature type="compositionally biased region" description="Basic and acidic residues" evidence="7">
    <location>
        <begin position="1066"/>
        <end position="1081"/>
    </location>
</feature>
<dbReference type="Pfam" id="PF16209">
    <property type="entry name" value="PhoLip_ATPase_N"/>
    <property type="match status" value="1"/>
</dbReference>
<feature type="region of interest" description="Disordered" evidence="7">
    <location>
        <begin position="10"/>
        <end position="34"/>
    </location>
</feature>
<feature type="compositionally biased region" description="Basic and acidic residues" evidence="7">
    <location>
        <begin position="1632"/>
        <end position="1645"/>
    </location>
</feature>
<feature type="compositionally biased region" description="Polar residues" evidence="7">
    <location>
        <begin position="2624"/>
        <end position="2633"/>
    </location>
</feature>
<feature type="compositionally biased region" description="Basic and acidic residues" evidence="7">
    <location>
        <begin position="1275"/>
        <end position="1286"/>
    </location>
</feature>
<feature type="compositionally biased region" description="Low complexity" evidence="7">
    <location>
        <begin position="606"/>
        <end position="617"/>
    </location>
</feature>
<feature type="compositionally biased region" description="Basic and acidic residues" evidence="7">
    <location>
        <begin position="3471"/>
        <end position="3485"/>
    </location>
</feature>
<keyword evidence="3" id="KW-0479">Metal-binding</keyword>
<evidence type="ECO:0000256" key="5">
    <source>
        <dbReference type="ARBA" id="ARBA00022989"/>
    </source>
</evidence>
<feature type="compositionally biased region" description="Basic and acidic residues" evidence="7">
    <location>
        <begin position="1464"/>
        <end position="1480"/>
    </location>
</feature>
<feature type="transmembrane region" description="Helical" evidence="8">
    <location>
        <begin position="3874"/>
        <end position="3896"/>
    </location>
</feature>
<feature type="region of interest" description="Disordered" evidence="7">
    <location>
        <begin position="2723"/>
        <end position="2786"/>
    </location>
</feature>
<feature type="compositionally biased region" description="Polar residues" evidence="7">
    <location>
        <begin position="2830"/>
        <end position="2844"/>
    </location>
</feature>
<feature type="region of interest" description="Disordered" evidence="7">
    <location>
        <begin position="3467"/>
        <end position="3573"/>
    </location>
</feature>
<proteinExistence type="predicted"/>
<feature type="region of interest" description="Disordered" evidence="7">
    <location>
        <begin position="2861"/>
        <end position="3063"/>
    </location>
</feature>
<keyword evidence="6 8" id="KW-0472">Membrane</keyword>
<feature type="compositionally biased region" description="Low complexity" evidence="7">
    <location>
        <begin position="1777"/>
        <end position="1798"/>
    </location>
</feature>
<feature type="compositionally biased region" description="Basic and acidic residues" evidence="7">
    <location>
        <begin position="1370"/>
        <end position="1381"/>
    </location>
</feature>
<feature type="compositionally biased region" description="Acidic residues" evidence="7">
    <location>
        <begin position="683"/>
        <end position="694"/>
    </location>
</feature>
<evidence type="ECO:0000256" key="1">
    <source>
        <dbReference type="ARBA" id="ARBA00004141"/>
    </source>
</evidence>
<feature type="compositionally biased region" description="Pro residues" evidence="7">
    <location>
        <begin position="2940"/>
        <end position="2955"/>
    </location>
</feature>
<feature type="compositionally biased region" description="Low complexity" evidence="7">
    <location>
        <begin position="1831"/>
        <end position="1845"/>
    </location>
</feature>
<dbReference type="GO" id="GO:0140326">
    <property type="term" value="F:ATPase-coupled intramembrane lipid transporter activity"/>
    <property type="evidence" value="ECO:0007669"/>
    <property type="project" value="TreeGrafter"/>
</dbReference>
<evidence type="ECO:0000256" key="6">
    <source>
        <dbReference type="ARBA" id="ARBA00023136"/>
    </source>
</evidence>
<feature type="compositionally biased region" description="Basic and acidic residues" evidence="7">
    <location>
        <begin position="1127"/>
        <end position="1141"/>
    </location>
</feature>
<feature type="compositionally biased region" description="Basic and acidic residues" evidence="7">
    <location>
        <begin position="776"/>
        <end position="791"/>
    </location>
</feature>
<feature type="compositionally biased region" description="Basic residues" evidence="7">
    <location>
        <begin position="4018"/>
        <end position="4032"/>
    </location>
</feature>
<feature type="compositionally biased region" description="Basic and acidic residues" evidence="7">
    <location>
        <begin position="663"/>
        <end position="682"/>
    </location>
</feature>
<feature type="region of interest" description="Disordered" evidence="7">
    <location>
        <begin position="2802"/>
        <end position="2844"/>
    </location>
</feature>
<feature type="compositionally biased region" description="Basic and acidic residues" evidence="7">
    <location>
        <begin position="1985"/>
        <end position="2008"/>
    </location>
</feature>
<feature type="compositionally biased region" description="Low complexity" evidence="7">
    <location>
        <begin position="2051"/>
        <end position="2062"/>
    </location>
</feature>
<sequence>MPCPPRCCRRRAPRRAPPKSNDEPLKISAGEGPLESKTNTEYKIHEWHNKIKTSKYTIWTFIPYNLFEQFHNFCHEVLLTQHSFSSDQCQEGTTPFNPKYRFVVSFLCVVAANCYFLAMAFLQTIPEISDTNGLPLYLIPLSVVLTISALKSAVEDRKRSKSDREENLRTVLLLDEQEGKFRDALWEELLPGDVVKVREDQFFPADLVVLSCSDEFGICYVETKNLDGETNLKHKASVPELSQMIKNDDDAAGFRATIHFEVPNESLYSFSGGVVLEEGGGDGDEDRAAERLPPRGRGRDASAVRAKKRRDSSSPSVSSQGSRSGSDGAESRMERGEGKKRKGVSGEKGKKKWGTGRGTGRATRGQSQSLVLHQQNQRDRGGRGGGGEKEKEKEKHTIVRRFQTLPPDLLKKYGVSGALQSASGMPRAEVPLGPPQFLLRGSSLRNTEYVYAVVTYTGHQTRIFRNTSTQVFGAQFLLFGYFVPIGLIVTMEIVKFWQAMFVNVDEQMADPETGGKACANTSNLMEELGNATETPLLLPADANPPLNGNIQFGAPMPKLMSNLGIGVGTRTPSEEVIPPRPQTATPNLSAGTGTNWPDREREREGSSGPSRSGAGSRNQQDLPQSVHGGRGGRGGWTPPLPRAAADEDVERGLVSRSSVGVDWDERGDGGEAGEGEGRGGVREEEEELEEEGGEVDASSPERYVDFDAEEFHQSLLNTRGGGNFLNKSRDFLLVLALCHTVLIKEEGKSDGGGSAETEREDLAAKATPLSGVEEEREGKRQVRRRSSEGGRVKLSVSVSGSDGRGRADPPSAQWERERERGGYVDVPRAGDGDGEGVRVHVWDDPLERPRTASSGSRESSRLMLLEKGRRDTTQPRDRDRDRDKESKHRGQFFHSIEDEDLEEQQEQQNGGGIISGATTSRRVSISAGALGLGSPDMLCKSEPPSLPHTARQPAVRAQRLDDASFDVHAASPGGAFREGEGGEEWGTHAGAPAAGGGGGGGGLAAWVDGRIRSSIDRSIGVEPVGENDPRQQSFSAGRGRRGLHNDRQGVDVMEEREVFGARSARVLRDADRERGREREAPAKGSVTIAWHEDALVSSGSKNESVCMGAGVYRHSREEEAQEEGEQAQEREKDAYEGRELSQWRTSHASAPPPPVPVPPDPPNLHEGRSFAVLSMASDHDCSLGELQDSAQIVGAGGGLPVGGGGQTADACKDIGGPHRQETPTKPNTGTNTNTEILPSASTPCALISSDASCRGECLGRGATSCSPLRDGVGYESEKEREKERDVSVSCKDSQQESEEEALQNETEPLDPLRPSSPEVEGVSTKCLSGKAHMGGENRSRPQEPPTNFDTHSRNVSARSHRESPPVTFRQENENENKHEDPGGVWKQHKNQTGGDREHSLSDEQANSDSDRPPFNIGRGSSGTPVDGLTAPDPAIPTPPTQSPRLSPPRVPGTAPQADRLIPPRTRDTRAGAHADSETVPEHNQTPNVSLSPLETESETETNATTQTPKHSHAQLLLHSQGDHGAPPPAFFQSVSIPGAADSCSVTDSESDGDLESHHHQHRKAKEWTDSCTNLLGVGSHPGDRFLREGSSPCRRVGDVGEASNDHAGAPNHRARPRDRGTSTQRRCSSRKGQKEWRRAEREQAQPHHHPGLHEDEDEDPPLPFRTRSFSLSLDGFSSRSPSPSASPRGRRRRNNHNTHKQKQITPSHNAKGASKSKPSARKDRETEGEPEESPAAGGMGRGMEATDIYKKMSASSDGPEKSPPHPNRGVISPSPPLSHHGGSSSSPSPSCSSSQPLKPCRHAQQPVWSSPPAASCSVSGWGSCRDPETLSQAAPSVSAPSRAASTMPLTQSGSRAASTRVHPQAHTRRSHSGLRGSVVRRSPCGVRSGGSSWRAFPVGARRGGVGRGDEGGEVKEGELEEESQWGGPGGSEASSARVQLPPGGGSGGGGGGGQKHVTSPPPGFSQQQQKCFTALWSAGGLQVPRGRDRDPGGVGRGDWERQRERERGSFGSGGSGVGHAIGGLCEETSVCAETFEEGGGGREVPEVVGRPASAAESSSAVSGLVRRFSRESGGNESKSLHGESALSAGGQTDHTHAQQTLPPICVEDPGREAHLNQVRQMHWEMEEQEEEMRRRRGASGGGANEWGSLGRDANSDRYSYPHHHHQQQQQRGKRLSFSSVQRDSADSRADDVEFLHPAAGEGTGTVILQSPYHGREGNEMAVYRDRGERDTDRVGGGAGSFEDLQTAAGWQHRQLSGSSNEAGSEDATDDLWGCSPASRGIDSSADIPFIPAETGVEFYCRPDLNTLQVRLTADVTKRLFGFLQSDEMAAESEEKPGSRRSRGRDSRTPPDSEERERKERKRGWGEQEGRGGHAKVQKTPVLSFKVFDVVEFDNDRKRMSVVLSDMCGKVRVLVKGADNSMLAAAAAGQDEMIGSIQSQLLALARVGLRTLVLGYRDLSGSEYAKWHRIFASACAEVGEAKTRAMQAAIAAIERNLTLVGCTGIEDKLQDDVPAVIADLKDAGVKLWVLTGDKMETAISIGHSCNILTDSGFNAVIDGGTPKEVAAQLEAFTQYCEAAELFKTVLQKSPQAAECGFDKGEDDIFTNVDEDEALEPQSQQQPQPNSVSAASETVSAGGGTGRGPAKNTATAHAHHNGMNPPVQQLLADGRTASSHNFPPSVVASSPRDRNRDRTAPSEHSGTAHPSHVPRIPLNLNLSQAFATVTQGADARRAKQVPPLHPPTVPSPHANHRTPKLFPADFQALPKKSERENENSEGEGGEPVPEVEDQTHQVLLAGESETAAMEVEETAEEEDTEAIADPSSDHRDHPTKLSSQRGDGPNSSSHRVFVPLALYARDPIVEAAESPRLGVQEHREGEEEDDGVVENIRHEEDGGGSQEVVEEPPTMTTPPTNRVVQEHPTFMMPQQQQPAPVAVSSGSTPSPSPSPSPPPGGPPPSDLERATSSPSPPASHSSALSAPRVPPGGRERGGGAVVFRSPPASADVLPHFVTTHGRVENATRHDTESSHEHDVPVDNRRSLGGDGYLRSTSHDRERARERDEQEQSRWAPANLFALWRRREKDRGDRDRDSRERERGRTTGEGVAPTDGLLALPPSSRPRRHSHSAGGRYTNQTQQQQQRGHNGISPPPPRGHKPHNANPRVIRARLFLSKSGEGDAELEVEVHPQLRRSSNPAVVGPVHGGEGGAPMGMRHHPHHLRPGGLSRSSPSHGQQKQKAYSRPREEIQTHRDSLLQQGRGGGGPVGASVAADGGHAVGDQRPISAPNRSSDVTGEREGGGEKERETGESRRVSVMSTPDGSVHHRNNNSNGERFVARTRPSSRERAHNLNHAMGRSEMIGAGPRESPHNDPPALDGSLRSSFVFERTLSGSSLPRRRGMWGRPSRDPMERERERDSRDRLRVPSRPSRLGESQSAGRTRTERDRERDRAFVPPLIASPATFAQIKEQLKQHAAGLIASKKEKPRDKEKERDPTLSQSSAPGPGPIPPPAQQHQHQQSPLPPSAPLPSGSSIGASDTAAAQTVGGEGGEREIEAAAGESRLTSRLTSREKAHTPPLPQLVFPVPVQISPHSHRSISKAAEGEREGGEAPAVIVKTKTTGLSERQQAGFKSENDEDGAMMKELDGTGKASESGGGWVDLKGYSHFAVTISGEALHVVLRSRRLRRSFFRLTSLASTVSDGANDVGMILAAHLGVGIAGKEGLQAVRASDFGICQFKYVSQSAYSGSDPYNPYFKQVYNLLFTSLPIIIWAVFDRQLPYSLLSRVPFLYNRPPVDVWPFNAPIGKWSMSHQCGVPFFVLWFAYALWAAAVGFAVPHFGLHGGLYGASTHAEGVCPGSMKMIGVASYLTIVMIANVAVVPLVNTWFLFTHGAIWIGFFLFFCVWAIVQNISPEIEGSFLPLTSMPVFWLTVIVGVLLGVLPHFLVWFWQVSFKPSQIDTVKELLSMGRFDALMKKQKDQPGVAVLVPVDHPEEYLGFAFGFSPGAQKVAREAVIQQQQRLVEETERQRQRGTRRKTTQQRQQH</sequence>